<dbReference type="Pfam" id="PF00642">
    <property type="entry name" value="zf-CCCH"/>
    <property type="match status" value="3"/>
</dbReference>
<comment type="subunit">
    <text evidence="6">Associates with the cytoplasmic CCR4-NOT deadenylase complex to trigger ARE-containing mRNA deadenylation and decay processes.</text>
</comment>
<keyword evidence="6" id="KW-0963">Cytoplasm</keyword>
<dbReference type="GO" id="GO:0005634">
    <property type="term" value="C:nucleus"/>
    <property type="evidence" value="ECO:0007669"/>
    <property type="project" value="UniProtKB-SubCell"/>
</dbReference>
<feature type="zinc finger region" description="C3H1-type" evidence="5">
    <location>
        <begin position="62"/>
        <end position="90"/>
    </location>
</feature>
<comment type="function">
    <text evidence="6">Zinc-finger RNA-binding protein that destabilizes several cytoplasmic AU-rich element (ARE)-containing mRNA transcripts by promoting their poly(A) tail removal or deadenylation, and hence provide a mechanism for attenuating protein synthesis. Acts as a 3'-untranslated region (UTR) ARE mRNA-binding adapter protein to communicate signaling events to the mRNA decay machinery. Functions by recruiting the CCR4-NOT deadenylase complex and probably other components of the cytoplasmic RNA decay machinery to the bound ARE-containing mRNAs, and hence promotes ARE-mediated mRNA deadenylation and decay processes. Binds to 3'-UTR ARE of numerous mRNAs.</text>
</comment>
<keyword evidence="6" id="KW-0539">Nucleus</keyword>
<proteinExistence type="predicted"/>
<dbReference type="Gene3D" id="4.10.1000.10">
    <property type="entry name" value="Zinc finger, CCCH-type"/>
    <property type="match status" value="3"/>
</dbReference>
<reference evidence="9" key="2">
    <citation type="submission" date="2025-08" db="UniProtKB">
        <authorList>
            <consortium name="Ensembl"/>
        </authorList>
    </citation>
    <scope>IDENTIFICATION</scope>
</reference>
<evidence type="ECO:0000256" key="5">
    <source>
        <dbReference type="PROSITE-ProRule" id="PRU00723"/>
    </source>
</evidence>
<dbReference type="PANTHER" id="PTHR12547">
    <property type="entry name" value="CCCH ZINC FINGER/TIS11-RELATED"/>
    <property type="match status" value="1"/>
</dbReference>
<dbReference type="GO" id="GO:1990904">
    <property type="term" value="C:ribonucleoprotein complex"/>
    <property type="evidence" value="ECO:0007669"/>
    <property type="project" value="UniProtKB-KW"/>
</dbReference>
<dbReference type="InterPro" id="IPR045877">
    <property type="entry name" value="ZFP36-like"/>
</dbReference>
<dbReference type="InterPro" id="IPR000571">
    <property type="entry name" value="Znf_CCCH"/>
</dbReference>
<protein>
    <recommendedName>
        <fullName evidence="6">mRNA decay activator protein ZFP36</fullName>
    </recommendedName>
    <alternativeName>
        <fullName evidence="6">Zinc finger protein 36</fullName>
    </alternativeName>
</protein>
<dbReference type="PANTHER" id="PTHR12547:SF112">
    <property type="entry name" value="MRNA DECAY ACTIVATOR PROTEIN ZFP36"/>
    <property type="match status" value="1"/>
</dbReference>
<comment type="subcellular location">
    <subcellularLocation>
        <location evidence="6">Nucleus</location>
    </subcellularLocation>
    <subcellularLocation>
        <location evidence="6">Cytoplasm</location>
    </subcellularLocation>
</comment>
<evidence type="ECO:0000256" key="7">
    <source>
        <dbReference type="SAM" id="MobiDB-lite"/>
    </source>
</evidence>
<dbReference type="GeneTree" id="ENSGT00940000166499"/>
<feature type="zinc finger region" description="C3H1-type" evidence="5">
    <location>
        <begin position="136"/>
        <end position="164"/>
    </location>
</feature>
<reference evidence="9" key="1">
    <citation type="submission" date="2014-08" db="EMBL/GenBank/DDBJ databases">
        <authorList>
            <person name="Senf B."/>
            <person name="Petzold A."/>
            <person name="Downie B.R."/>
            <person name="Koch P."/>
            <person name="Platzer M."/>
        </authorList>
    </citation>
    <scope>NUCLEOTIDE SEQUENCE [LARGE SCALE GENOMIC DNA]</scope>
    <source>
        <strain evidence="9">GRZ</strain>
    </source>
</reference>
<evidence type="ECO:0000256" key="3">
    <source>
        <dbReference type="ARBA" id="ARBA00022771"/>
    </source>
</evidence>
<dbReference type="SUPFAM" id="SSF90229">
    <property type="entry name" value="CCCH zinc finger"/>
    <property type="match status" value="4"/>
</dbReference>
<accession>A0A8C6VX89</accession>
<feature type="domain" description="C3H1-type" evidence="8">
    <location>
        <begin position="100"/>
        <end position="128"/>
    </location>
</feature>
<evidence type="ECO:0000256" key="2">
    <source>
        <dbReference type="ARBA" id="ARBA00022737"/>
    </source>
</evidence>
<keyword evidence="4 5" id="KW-0862">Zinc</keyword>
<keyword evidence="3 5" id="KW-0863">Zinc-finger</keyword>
<dbReference type="Proteomes" id="UP000694548">
    <property type="component" value="Chromosome sgr10"/>
</dbReference>
<dbReference type="SMART" id="SM00356">
    <property type="entry name" value="ZnF_C3H1"/>
    <property type="match status" value="4"/>
</dbReference>
<feature type="region of interest" description="Disordered" evidence="7">
    <location>
        <begin position="233"/>
        <end position="261"/>
    </location>
</feature>
<feature type="domain" description="C3H1-type" evidence="8">
    <location>
        <begin position="136"/>
        <end position="164"/>
    </location>
</feature>
<dbReference type="GO" id="GO:0008270">
    <property type="term" value="F:zinc ion binding"/>
    <property type="evidence" value="ECO:0007669"/>
    <property type="project" value="UniProtKB-KW"/>
</dbReference>
<dbReference type="PROSITE" id="PS50103">
    <property type="entry name" value="ZF_C3H1"/>
    <property type="match status" value="4"/>
</dbReference>
<keyword evidence="10" id="KW-1185">Reference proteome</keyword>
<name>A0A8C6VX89_NOTFU</name>
<feature type="domain" description="C3H1-type" evidence="8">
    <location>
        <begin position="188"/>
        <end position="216"/>
    </location>
</feature>
<dbReference type="GO" id="GO:0005737">
    <property type="term" value="C:cytoplasm"/>
    <property type="evidence" value="ECO:0007669"/>
    <property type="project" value="UniProtKB-SubCell"/>
</dbReference>
<reference evidence="9" key="3">
    <citation type="submission" date="2025-09" db="UniProtKB">
        <authorList>
            <consortium name="Ensembl"/>
        </authorList>
    </citation>
    <scope>IDENTIFICATION</scope>
</reference>
<dbReference type="InterPro" id="IPR036855">
    <property type="entry name" value="Znf_CCCH_sf"/>
</dbReference>
<dbReference type="GO" id="GO:0035925">
    <property type="term" value="F:mRNA 3'-UTR AU-rich region binding"/>
    <property type="evidence" value="ECO:0007669"/>
    <property type="project" value="UniProtKB-UniRule"/>
</dbReference>
<evidence type="ECO:0000313" key="9">
    <source>
        <dbReference type="Ensembl" id="ENSNFUP00015046610.1"/>
    </source>
</evidence>
<dbReference type="Ensembl" id="ENSNFUT00015048652.1">
    <property type="protein sequence ID" value="ENSNFUP00015046610.1"/>
    <property type="gene ID" value="ENSNFUG00015022111.1"/>
</dbReference>
<dbReference type="FunFam" id="4.10.1000.10:FF:000002">
    <property type="entry name" value="Zinc finger protein 36, C3H1 type-like 1"/>
    <property type="match status" value="1"/>
</dbReference>
<feature type="zinc finger region" description="C3H1-type" evidence="5">
    <location>
        <begin position="100"/>
        <end position="128"/>
    </location>
</feature>
<evidence type="ECO:0000256" key="4">
    <source>
        <dbReference type="ARBA" id="ARBA00022833"/>
    </source>
</evidence>
<feature type="zinc finger region" description="C3H1-type" evidence="5">
    <location>
        <begin position="188"/>
        <end position="216"/>
    </location>
</feature>
<evidence type="ECO:0000256" key="6">
    <source>
        <dbReference type="RuleBase" id="RU369014"/>
    </source>
</evidence>
<dbReference type="GO" id="GO:0061158">
    <property type="term" value="P:3'-UTR-mediated mRNA destabilization"/>
    <property type="evidence" value="ECO:0007669"/>
    <property type="project" value="UniProtKB-UniRule"/>
</dbReference>
<keyword evidence="6" id="KW-0687">Ribonucleoprotein</keyword>
<organism evidence="9 10">
    <name type="scientific">Nothobranchius furzeri</name>
    <name type="common">Turquoise killifish</name>
    <dbReference type="NCBI Taxonomy" id="105023"/>
    <lineage>
        <taxon>Eukaryota</taxon>
        <taxon>Metazoa</taxon>
        <taxon>Chordata</taxon>
        <taxon>Craniata</taxon>
        <taxon>Vertebrata</taxon>
        <taxon>Euteleostomi</taxon>
        <taxon>Actinopterygii</taxon>
        <taxon>Neopterygii</taxon>
        <taxon>Teleostei</taxon>
        <taxon>Neoteleostei</taxon>
        <taxon>Acanthomorphata</taxon>
        <taxon>Ovalentaria</taxon>
        <taxon>Atherinomorphae</taxon>
        <taxon>Cyprinodontiformes</taxon>
        <taxon>Nothobranchiidae</taxon>
        <taxon>Nothobranchius</taxon>
    </lineage>
</organism>
<feature type="domain" description="C3H1-type" evidence="8">
    <location>
        <begin position="62"/>
        <end position="90"/>
    </location>
</feature>
<feature type="compositionally biased region" description="Low complexity" evidence="7">
    <location>
        <begin position="237"/>
        <end position="261"/>
    </location>
</feature>
<keyword evidence="2 6" id="KW-0677">Repeat</keyword>
<dbReference type="GO" id="GO:1900153">
    <property type="term" value="P:positive regulation of nuclear-transcribed mRNA catabolic process, deadenylation-dependent decay"/>
    <property type="evidence" value="ECO:0007669"/>
    <property type="project" value="UniProtKB-UniRule"/>
</dbReference>
<evidence type="ECO:0000313" key="10">
    <source>
        <dbReference type="Proteomes" id="UP000694548"/>
    </source>
</evidence>
<keyword evidence="1 5" id="KW-0479">Metal-binding</keyword>
<dbReference type="FunFam" id="4.10.1000.10:FF:000001">
    <property type="entry name" value="zinc finger CCCH domain-containing protein 15-like"/>
    <property type="match status" value="1"/>
</dbReference>
<evidence type="ECO:0000259" key="8">
    <source>
        <dbReference type="PROSITE" id="PS50103"/>
    </source>
</evidence>
<evidence type="ECO:0000256" key="1">
    <source>
        <dbReference type="ARBA" id="ARBA00022723"/>
    </source>
</evidence>
<dbReference type="AlphaFoldDB" id="A0A8C6VX89"/>
<sequence length="305" mass="34440">IFQIGNDDFFLPSCQDEELVDNLLCSEDLEDNSESGLSLTEALLPLVENPAPPLDPWVFSTRYKTELCTRYAATGSCKYAERCQFAHGLRELHIPFRHPRYKTELCRNYHTTGFCHYGSRCLFVHSPSELRHVKERRRSIPCRTFQSLGVCPYGTRCHFLHIDGDLDSGLGEEESATTPILPQSKEWKPQGELCPTFTTFGFCLYGTCCHFQHRLSSKTKPWSHKQIGVFPDRLGLPSSTSSNTSTSSSPPSTPPLATSSPDMMVHNAFTFSSHHLSDLLLPLALNLQQLQESRKVKDPWDSRAL</sequence>